<keyword evidence="4 5" id="KW-0472">Membrane</keyword>
<comment type="caution">
    <text evidence="6">The sequence shown here is derived from an EMBL/GenBank/DDBJ whole genome shotgun (WGS) entry which is preliminary data.</text>
</comment>
<keyword evidence="2 5" id="KW-0812">Transmembrane</keyword>
<proteinExistence type="predicted"/>
<dbReference type="GeneID" id="34558865"/>
<dbReference type="GO" id="GO:0016020">
    <property type="term" value="C:membrane"/>
    <property type="evidence" value="ECO:0007669"/>
    <property type="project" value="UniProtKB-SubCell"/>
</dbReference>
<name>A0A1G4BCB1_9PEZI</name>
<dbReference type="OrthoDB" id="434972at2759"/>
<dbReference type="EMBL" id="MJBS01000040">
    <property type="protein sequence ID" value="OHE99023.1"/>
    <property type="molecule type" value="Genomic_DNA"/>
</dbReference>
<feature type="transmembrane region" description="Helical" evidence="5">
    <location>
        <begin position="300"/>
        <end position="317"/>
    </location>
</feature>
<accession>A0A1G4BCB1</accession>
<dbReference type="Proteomes" id="UP000176998">
    <property type="component" value="Unassembled WGS sequence"/>
</dbReference>
<evidence type="ECO:0000256" key="2">
    <source>
        <dbReference type="ARBA" id="ARBA00022692"/>
    </source>
</evidence>
<dbReference type="STRING" id="1209926.A0A1G4BCB1"/>
<dbReference type="InterPro" id="IPR000537">
    <property type="entry name" value="UbiA_prenyltransferase"/>
</dbReference>
<evidence type="ECO:0000256" key="4">
    <source>
        <dbReference type="ARBA" id="ARBA00023136"/>
    </source>
</evidence>
<feature type="transmembrane region" description="Helical" evidence="5">
    <location>
        <begin position="326"/>
        <end position="345"/>
    </location>
</feature>
<keyword evidence="7" id="KW-1185">Reference proteome</keyword>
<evidence type="ECO:0000313" key="7">
    <source>
        <dbReference type="Proteomes" id="UP000176998"/>
    </source>
</evidence>
<dbReference type="InterPro" id="IPR050475">
    <property type="entry name" value="Prenyltransferase_related"/>
</dbReference>
<dbReference type="GO" id="GO:0016765">
    <property type="term" value="F:transferase activity, transferring alkyl or aryl (other than methyl) groups"/>
    <property type="evidence" value="ECO:0007669"/>
    <property type="project" value="InterPro"/>
</dbReference>
<gene>
    <name evidence="6" type="ORF">CORC01_05713</name>
</gene>
<reference evidence="6 7" key="1">
    <citation type="submission" date="2016-09" db="EMBL/GenBank/DDBJ databases">
        <authorList>
            <person name="Capua I."/>
            <person name="De Benedictis P."/>
            <person name="Joannis T."/>
            <person name="Lombin L.H."/>
            <person name="Cattoli G."/>
        </authorList>
    </citation>
    <scope>NUCLEOTIDE SEQUENCE [LARGE SCALE GENOMIC DNA]</scope>
    <source>
        <strain evidence="6 7">IMI 309357</strain>
    </source>
</reference>
<protein>
    <submittedName>
        <fullName evidence="6">UbiA prenyltransferase</fullName>
    </submittedName>
</protein>
<dbReference type="PANTHER" id="PTHR42723">
    <property type="entry name" value="CHLOROPHYLL SYNTHASE"/>
    <property type="match status" value="1"/>
</dbReference>
<feature type="transmembrane region" description="Helical" evidence="5">
    <location>
        <begin position="232"/>
        <end position="252"/>
    </location>
</feature>
<organism evidence="6 7">
    <name type="scientific">Colletotrichum orchidophilum</name>
    <dbReference type="NCBI Taxonomy" id="1209926"/>
    <lineage>
        <taxon>Eukaryota</taxon>
        <taxon>Fungi</taxon>
        <taxon>Dikarya</taxon>
        <taxon>Ascomycota</taxon>
        <taxon>Pezizomycotina</taxon>
        <taxon>Sordariomycetes</taxon>
        <taxon>Hypocreomycetidae</taxon>
        <taxon>Glomerellales</taxon>
        <taxon>Glomerellaceae</taxon>
        <taxon>Colletotrichum</taxon>
    </lineage>
</organism>
<feature type="transmembrane region" description="Helical" evidence="5">
    <location>
        <begin position="160"/>
        <end position="178"/>
    </location>
</feature>
<evidence type="ECO:0000256" key="3">
    <source>
        <dbReference type="ARBA" id="ARBA00022989"/>
    </source>
</evidence>
<evidence type="ECO:0000256" key="5">
    <source>
        <dbReference type="SAM" id="Phobius"/>
    </source>
</evidence>
<dbReference type="AlphaFoldDB" id="A0A1G4BCB1"/>
<evidence type="ECO:0000256" key="1">
    <source>
        <dbReference type="ARBA" id="ARBA00004141"/>
    </source>
</evidence>
<dbReference type="RefSeq" id="XP_022476172.1">
    <property type="nucleotide sequence ID" value="XM_022617355.1"/>
</dbReference>
<keyword evidence="6" id="KW-0808">Transferase</keyword>
<keyword evidence="3 5" id="KW-1133">Transmembrane helix</keyword>
<feature type="transmembrane region" description="Helical" evidence="5">
    <location>
        <begin position="273"/>
        <end position="294"/>
    </location>
</feature>
<dbReference type="CDD" id="cd13965">
    <property type="entry name" value="PT_UbiA_3"/>
    <property type="match status" value="1"/>
</dbReference>
<comment type="subcellular location">
    <subcellularLocation>
        <location evidence="1">Membrane</location>
        <topology evidence="1">Multi-pass membrane protein</topology>
    </subcellularLocation>
</comment>
<dbReference type="Pfam" id="PF01040">
    <property type="entry name" value="UbiA"/>
    <property type="match status" value="1"/>
</dbReference>
<dbReference type="PANTHER" id="PTHR42723:SF1">
    <property type="entry name" value="CHLOROPHYLL SYNTHASE, CHLOROPLASTIC"/>
    <property type="match status" value="1"/>
</dbReference>
<evidence type="ECO:0000313" key="6">
    <source>
        <dbReference type="EMBL" id="OHE99023.1"/>
    </source>
</evidence>
<sequence>MTVVEKSALVEKPPVAPAPELYMYRYATKRWNLVRAPLRLDVAQSRRKHRIDPSQAHSASFHLKTLYLFTRSDIKTVLAPQIIFITAALLSRESLTTSFDEPRSTTLQRLPLAILWIWLNLIVCGISNQRLADSILEDEHNKPWRPLAAKRLTPKQAQRLLLGMIPLVAGVSAVLGGFRPTISMMTLLWMYNDLDGSSINIWARNAINTGGIMCFSAGALEVFSGGDLLPKAWAWIGVTGAVIATTVQALDFPDMEGDRARGRKTIPLLYGEGVARGGLAVMVMLWSTACPLFWKLQPAVWAAPLGVGVLMAGLTVARRDEKSDDIVAKLWCLWMSVLYVLPVFAA</sequence>